<reference evidence="2" key="1">
    <citation type="thesis" date="2020" institute="ProQuest LLC" country="789 East Eisenhower Parkway, Ann Arbor, MI, USA">
        <title>Comparative Genomics and Chromosome Evolution.</title>
        <authorList>
            <person name="Mudd A.B."/>
        </authorList>
    </citation>
    <scope>NUCLEOTIDE SEQUENCE</scope>
    <source>
        <strain evidence="2">237g6f4</strain>
        <tissue evidence="2">Blood</tissue>
    </source>
</reference>
<proteinExistence type="predicted"/>
<dbReference type="Proteomes" id="UP000824782">
    <property type="component" value="Unassembled WGS sequence"/>
</dbReference>
<name>A0AAV6YEI5_ENGPU</name>
<evidence type="ECO:0000313" key="2">
    <source>
        <dbReference type="EMBL" id="KAG8535959.1"/>
    </source>
</evidence>
<comment type="caution">
    <text evidence="2">The sequence shown here is derived from an EMBL/GenBank/DDBJ whole genome shotgun (WGS) entry which is preliminary data.</text>
</comment>
<gene>
    <name evidence="2" type="ORF">GDO81_027397</name>
</gene>
<dbReference type="AlphaFoldDB" id="A0AAV6YEI5"/>
<feature type="region of interest" description="Disordered" evidence="1">
    <location>
        <begin position="1"/>
        <end position="31"/>
    </location>
</feature>
<dbReference type="EMBL" id="WNYA01053255">
    <property type="protein sequence ID" value="KAG8535959.1"/>
    <property type="molecule type" value="Genomic_DNA"/>
</dbReference>
<sequence>MSAALKSIFSSSSTTRARGGHTSLPRHRRRTTFLRLAPGPVVGSDHDVSLPLCSRKADRPCLSIQNDKSTSCPATLIVLSPFCKACRRRRCKKPSPEPRDEDDGTLRPPAATLA</sequence>
<feature type="region of interest" description="Disordered" evidence="1">
    <location>
        <begin position="90"/>
        <end position="114"/>
    </location>
</feature>
<keyword evidence="3" id="KW-1185">Reference proteome</keyword>
<organism evidence="2 3">
    <name type="scientific">Engystomops pustulosus</name>
    <name type="common">Tungara frog</name>
    <name type="synonym">Physalaemus pustulosus</name>
    <dbReference type="NCBI Taxonomy" id="76066"/>
    <lineage>
        <taxon>Eukaryota</taxon>
        <taxon>Metazoa</taxon>
        <taxon>Chordata</taxon>
        <taxon>Craniata</taxon>
        <taxon>Vertebrata</taxon>
        <taxon>Euteleostomi</taxon>
        <taxon>Amphibia</taxon>
        <taxon>Batrachia</taxon>
        <taxon>Anura</taxon>
        <taxon>Neobatrachia</taxon>
        <taxon>Hyloidea</taxon>
        <taxon>Leptodactylidae</taxon>
        <taxon>Leiuperinae</taxon>
        <taxon>Engystomops</taxon>
    </lineage>
</organism>
<evidence type="ECO:0000313" key="3">
    <source>
        <dbReference type="Proteomes" id="UP000824782"/>
    </source>
</evidence>
<evidence type="ECO:0000256" key="1">
    <source>
        <dbReference type="SAM" id="MobiDB-lite"/>
    </source>
</evidence>
<protein>
    <submittedName>
        <fullName evidence="2">Uncharacterized protein</fullName>
    </submittedName>
</protein>
<accession>A0AAV6YEI5</accession>